<dbReference type="EMBL" id="KN824643">
    <property type="protein sequence ID" value="KIM19524.1"/>
    <property type="molecule type" value="Genomic_DNA"/>
</dbReference>
<organism evidence="5 7">
    <name type="scientific">Serendipita vermifera MAFF 305830</name>
    <dbReference type="NCBI Taxonomy" id="933852"/>
    <lineage>
        <taxon>Eukaryota</taxon>
        <taxon>Fungi</taxon>
        <taxon>Dikarya</taxon>
        <taxon>Basidiomycota</taxon>
        <taxon>Agaricomycotina</taxon>
        <taxon>Agaricomycetes</taxon>
        <taxon>Sebacinales</taxon>
        <taxon>Serendipitaceae</taxon>
        <taxon>Serendipita</taxon>
    </lineage>
</organism>
<dbReference type="Gene3D" id="3.40.50.300">
    <property type="entry name" value="P-loop containing nucleotide triphosphate hydrolases"/>
    <property type="match status" value="1"/>
</dbReference>
<dbReference type="PANTHER" id="PTHR19848">
    <property type="entry name" value="WD40 REPEAT PROTEIN"/>
    <property type="match status" value="1"/>
</dbReference>
<dbReference type="Pfam" id="PF24883">
    <property type="entry name" value="NPHP3_N"/>
    <property type="match status" value="1"/>
</dbReference>
<keyword evidence="1 3" id="KW-0853">WD repeat</keyword>
<dbReference type="AlphaFoldDB" id="A0A0C3AHF3"/>
<dbReference type="EMBL" id="KN824631">
    <property type="protein sequence ID" value="KIM19547.1"/>
    <property type="molecule type" value="Genomic_DNA"/>
</dbReference>
<name>A0A0C3AHF3_SERVB</name>
<dbReference type="InterPro" id="IPR027417">
    <property type="entry name" value="P-loop_NTPase"/>
</dbReference>
<evidence type="ECO:0000313" key="5">
    <source>
        <dbReference type="EMBL" id="KIM19524.1"/>
    </source>
</evidence>
<dbReference type="InterPro" id="IPR020472">
    <property type="entry name" value="WD40_PAC1"/>
</dbReference>
<dbReference type="InterPro" id="IPR056884">
    <property type="entry name" value="NPHP3-like_N"/>
</dbReference>
<evidence type="ECO:0000259" key="4">
    <source>
        <dbReference type="Pfam" id="PF24883"/>
    </source>
</evidence>
<dbReference type="PROSITE" id="PS50082">
    <property type="entry name" value="WD_REPEATS_2"/>
    <property type="match status" value="2"/>
</dbReference>
<dbReference type="HOGENOM" id="CLU_000288_6_0_1"/>
<dbReference type="PROSITE" id="PS00678">
    <property type="entry name" value="WD_REPEATS_1"/>
    <property type="match status" value="1"/>
</dbReference>
<sequence length="697" mass="78457">ECMEGTRRDILAEINSWLDDINAPNILWLKGHPGVGKSAISSSLVEHLRSLTRLGSNFFFRREKANNMTVNALWRVVAYDLARRYPPVKENIVAGLKIDETIPTTVNVDKLFRQLIHDPLVAGEMMLTGSLPVVVIDALDECGGLDGQHSEQRKHVLQTLKAWSRLPRKFKLFVTSRNEIDISQLFSTTSHHPMELFAGQSAKLQSFNDITTFLKDRFQKIAIKYPRSLSPDWPGHQVILELATMAQGLFIWVKVIINFADRGDPKEQLSLILRGDGASDMTKLYSLILDTSFPNRTENFVQCFRSILGAVILAKAPFSTSSLLHLFSLTDTTMEHICNGLQAVMDSRDSLRIHHQSFVDFLMDQSKCPTSFLIDRKREGQTLITACLRTMKDSLRFNICNLESSYLRNKDVQNITARIEECIPRHLSYSSCFWANHLAEIPFKAEVFNYLDNFMNKQFLYWLEVLSLLGRVNIASSMLQTLIKYLQVRIGRKTDAMAKDMQKFVVTFGSVISQSLPHIYLSALPFAPRNSTVSLQYIKDYPQTLIIQMGEQSEWPRTQNVLIGHKGGVNTVSFSPDGRRIVSGSDDMTIRVWGADTGEMVLGPLQRHNHPIDSVAFSPDGRRIVSVSSEEPRALALVTPDSSSNTVLVWDAETGELVVGPLQGHTGPVKSVAFSPDGRRLVSGSDDWTIRVWDAET</sequence>
<reference evidence="7" key="2">
    <citation type="submission" date="2015-01" db="EMBL/GenBank/DDBJ databases">
        <title>Evolutionary Origins and Diversification of the Mycorrhizal Mutualists.</title>
        <authorList>
            <consortium name="DOE Joint Genome Institute"/>
            <consortium name="Mycorrhizal Genomics Consortium"/>
            <person name="Kohler A."/>
            <person name="Kuo A."/>
            <person name="Nagy L.G."/>
            <person name="Floudas D."/>
            <person name="Copeland A."/>
            <person name="Barry K.W."/>
            <person name="Cichocki N."/>
            <person name="Veneault-Fourrey C."/>
            <person name="LaButti K."/>
            <person name="Lindquist E.A."/>
            <person name="Lipzen A."/>
            <person name="Lundell T."/>
            <person name="Morin E."/>
            <person name="Murat C."/>
            <person name="Riley R."/>
            <person name="Ohm R."/>
            <person name="Sun H."/>
            <person name="Tunlid A."/>
            <person name="Henrissat B."/>
            <person name="Grigoriev I.V."/>
            <person name="Hibbett D.S."/>
            <person name="Martin F."/>
        </authorList>
    </citation>
    <scope>NUCLEOTIDE SEQUENCE [LARGE SCALE GENOMIC DNA]</scope>
    <source>
        <strain evidence="7">MAFF 305830</strain>
    </source>
</reference>
<dbReference type="InterPro" id="IPR019775">
    <property type="entry name" value="WD40_repeat_CS"/>
</dbReference>
<dbReference type="InterPro" id="IPR011047">
    <property type="entry name" value="Quinoprotein_ADH-like_sf"/>
</dbReference>
<dbReference type="PANTHER" id="PTHR19848:SF8">
    <property type="entry name" value="F-BOX AND WD REPEAT DOMAIN CONTAINING 7"/>
    <property type="match status" value="1"/>
</dbReference>
<evidence type="ECO:0000256" key="3">
    <source>
        <dbReference type="PROSITE-ProRule" id="PRU00221"/>
    </source>
</evidence>
<dbReference type="Pfam" id="PF00400">
    <property type="entry name" value="WD40"/>
    <property type="match status" value="3"/>
</dbReference>
<feature type="repeat" description="WD" evidence="3">
    <location>
        <begin position="662"/>
        <end position="697"/>
    </location>
</feature>
<evidence type="ECO:0000256" key="1">
    <source>
        <dbReference type="ARBA" id="ARBA00022574"/>
    </source>
</evidence>
<dbReference type="InterPro" id="IPR015943">
    <property type="entry name" value="WD40/YVTN_repeat-like_dom_sf"/>
</dbReference>
<keyword evidence="7" id="KW-1185">Reference proteome</keyword>
<feature type="non-terminal residue" evidence="5">
    <location>
        <position position="1"/>
    </location>
</feature>
<dbReference type="SUPFAM" id="SSF50998">
    <property type="entry name" value="Quinoprotein alcohol dehydrogenase-like"/>
    <property type="match status" value="1"/>
</dbReference>
<dbReference type="PRINTS" id="PR00320">
    <property type="entry name" value="GPROTEINBRPT"/>
</dbReference>
<keyword evidence="2" id="KW-0677">Repeat</keyword>
<feature type="domain" description="Nephrocystin 3-like N-terminal" evidence="4">
    <location>
        <begin position="12"/>
        <end position="177"/>
    </location>
</feature>
<evidence type="ECO:0000313" key="6">
    <source>
        <dbReference type="EMBL" id="KIM19547.1"/>
    </source>
</evidence>
<dbReference type="SMART" id="SM00320">
    <property type="entry name" value="WD40"/>
    <property type="match status" value="3"/>
</dbReference>
<feature type="non-terminal residue" evidence="5">
    <location>
        <position position="697"/>
    </location>
</feature>
<dbReference type="PROSITE" id="PS50294">
    <property type="entry name" value="WD_REPEATS_REGION"/>
    <property type="match status" value="2"/>
</dbReference>
<reference evidence="5 7" key="1">
    <citation type="submission" date="2014-04" db="EMBL/GenBank/DDBJ databases">
        <authorList>
            <consortium name="DOE Joint Genome Institute"/>
            <person name="Kuo A."/>
            <person name="Zuccaro A."/>
            <person name="Kohler A."/>
            <person name="Nagy L.G."/>
            <person name="Floudas D."/>
            <person name="Copeland A."/>
            <person name="Barry K.W."/>
            <person name="Cichocki N."/>
            <person name="Veneault-Fourrey C."/>
            <person name="LaButti K."/>
            <person name="Lindquist E.A."/>
            <person name="Lipzen A."/>
            <person name="Lundell T."/>
            <person name="Morin E."/>
            <person name="Murat C."/>
            <person name="Sun H."/>
            <person name="Tunlid A."/>
            <person name="Henrissat B."/>
            <person name="Grigoriev I.V."/>
            <person name="Hibbett D.S."/>
            <person name="Martin F."/>
            <person name="Nordberg H.P."/>
            <person name="Cantor M.N."/>
            <person name="Hua S.X."/>
        </authorList>
    </citation>
    <scope>NUCLEOTIDE SEQUENCE [LARGE SCALE GENOMIC DNA]</scope>
    <source>
        <strain evidence="5 7">MAFF 305830</strain>
    </source>
</reference>
<dbReference type="InterPro" id="IPR001680">
    <property type="entry name" value="WD40_rpt"/>
</dbReference>
<feature type="repeat" description="WD" evidence="3">
    <location>
        <begin position="562"/>
        <end position="603"/>
    </location>
</feature>
<evidence type="ECO:0000256" key="2">
    <source>
        <dbReference type="ARBA" id="ARBA00022737"/>
    </source>
</evidence>
<gene>
    <name evidence="5" type="ORF">M408DRAFT_39570</name>
    <name evidence="6" type="ORF">M408DRAFT_43865</name>
</gene>
<dbReference type="Gene3D" id="2.130.10.10">
    <property type="entry name" value="YVTN repeat-like/Quinoprotein amine dehydrogenase"/>
    <property type="match status" value="2"/>
</dbReference>
<dbReference type="SUPFAM" id="SSF52540">
    <property type="entry name" value="P-loop containing nucleoside triphosphate hydrolases"/>
    <property type="match status" value="1"/>
</dbReference>
<protein>
    <recommendedName>
        <fullName evidence="4">Nephrocystin 3-like N-terminal domain-containing protein</fullName>
    </recommendedName>
</protein>
<dbReference type="OrthoDB" id="3027122at2759"/>
<dbReference type="STRING" id="933852.A0A0C3AHF3"/>
<accession>A0A0C3AHF3</accession>
<reference evidence="5" key="3">
    <citation type="submission" date="2015-02" db="EMBL/GenBank/DDBJ databases">
        <title>Evolutionary Origins and Diversification of the Mycorrhizal Mutualists.</title>
        <authorList>
            <consortium name="DOE Joint Genome Institute"/>
            <consortium name="Mycorrhizal Genomics Consortium"/>
            <person name="Kohler A."/>
            <person name="Kuo A."/>
            <person name="Nagy L.G."/>
            <person name="Floudas D."/>
            <person name="Copeland A."/>
            <person name="Barry K.W."/>
            <person name="Cichocki N."/>
            <person name="Veneault-Fourrey C."/>
            <person name="LaButti K."/>
            <person name="Lindquist E.A."/>
            <person name="Lipzen A."/>
            <person name="Lundell T."/>
            <person name="Morin E."/>
            <person name="Murat C."/>
            <person name="Riley R."/>
            <person name="Ohm R."/>
            <person name="Sun H."/>
            <person name="Tunlid A."/>
            <person name="Henrissat B."/>
            <person name="Grigoriev I.V."/>
            <person name="Hibbett D.S."/>
            <person name="Martin F."/>
        </authorList>
    </citation>
    <scope>NUCLEOTIDE SEQUENCE</scope>
    <source>
        <strain evidence="5 7">MAFF 305830</strain>
    </source>
</reference>
<proteinExistence type="predicted"/>
<evidence type="ECO:0000313" key="7">
    <source>
        <dbReference type="Proteomes" id="UP000054097"/>
    </source>
</evidence>
<dbReference type="Proteomes" id="UP000054097">
    <property type="component" value="Unassembled WGS sequence"/>
</dbReference>